<reference evidence="3 4" key="1">
    <citation type="submission" date="2016-05" db="EMBL/GenBank/DDBJ databases">
        <title>Comparative analysis of secretome profiles of manganese(II)-oxidizing ascomycete fungi.</title>
        <authorList>
            <consortium name="DOE Joint Genome Institute"/>
            <person name="Zeiner C.A."/>
            <person name="Purvine S.O."/>
            <person name="Zink E.M."/>
            <person name="Wu S."/>
            <person name="Pasa-Tolic L."/>
            <person name="Chaput D.L."/>
            <person name="Haridas S."/>
            <person name="Grigoriev I.V."/>
            <person name="Santelli C.M."/>
            <person name="Hansel C.M."/>
        </authorList>
    </citation>
    <scope>NUCLEOTIDE SEQUENCE [LARGE SCALE GENOMIC DNA]</scope>
    <source>
        <strain evidence="3 4">AP3s5-JAC2a</strain>
    </source>
</reference>
<gene>
    <name evidence="3" type="ORF">CC84DRAFT_610768</name>
</gene>
<keyword evidence="2" id="KW-0812">Transmembrane</keyword>
<evidence type="ECO:0000313" key="4">
    <source>
        <dbReference type="Proteomes" id="UP000077069"/>
    </source>
</evidence>
<feature type="compositionally biased region" description="Low complexity" evidence="1">
    <location>
        <begin position="85"/>
        <end position="120"/>
    </location>
</feature>
<dbReference type="GeneID" id="28770372"/>
<dbReference type="AlphaFoldDB" id="A0A177CI61"/>
<feature type="compositionally biased region" description="Pro residues" evidence="1">
    <location>
        <begin position="48"/>
        <end position="57"/>
    </location>
</feature>
<keyword evidence="2" id="KW-0472">Membrane</keyword>
<evidence type="ECO:0000256" key="2">
    <source>
        <dbReference type="SAM" id="Phobius"/>
    </source>
</evidence>
<feature type="compositionally biased region" description="Pro residues" evidence="1">
    <location>
        <begin position="75"/>
        <end position="84"/>
    </location>
</feature>
<feature type="region of interest" description="Disordered" evidence="1">
    <location>
        <begin position="1"/>
        <end position="123"/>
    </location>
</feature>
<name>A0A177CI61_9PLEO</name>
<keyword evidence="4" id="KW-1185">Reference proteome</keyword>
<sequence>MERATDIPPLPDSPTKPPESATMSIVADRPVPSPSDELSPTSREARPTDPPTSPAPRPTSSRPEATSEPAEPSRSNPPPPPLPAPSSSAEPSATRSAEPISTQMTSTASPTTSGAPPTITLFEPTPTTFITSLTISYSPSASATSAAPTIPAISTSGLSTSARLGIGIGIGAVVGFALLMWLLHWFNGRHQTRQKNKKRIQESLEHHARINALPSQMSQPDSVVLNRRGSAMFGIHPTRFGDVEQESVQHLQRYQPYSRESGYRGW</sequence>
<dbReference type="Proteomes" id="UP000077069">
    <property type="component" value="Unassembled WGS sequence"/>
</dbReference>
<dbReference type="STRING" id="1460663.A0A177CI61"/>
<dbReference type="InParanoid" id="A0A177CI61"/>
<dbReference type="OrthoDB" id="3799497at2759"/>
<feature type="transmembrane region" description="Helical" evidence="2">
    <location>
        <begin position="164"/>
        <end position="186"/>
    </location>
</feature>
<evidence type="ECO:0000256" key="1">
    <source>
        <dbReference type="SAM" id="MobiDB-lite"/>
    </source>
</evidence>
<keyword evidence="2" id="KW-1133">Transmembrane helix</keyword>
<dbReference type="EMBL" id="KV441551">
    <property type="protein sequence ID" value="OAG06672.1"/>
    <property type="molecule type" value="Genomic_DNA"/>
</dbReference>
<organism evidence="3 4">
    <name type="scientific">Paraphaeosphaeria sporulosa</name>
    <dbReference type="NCBI Taxonomy" id="1460663"/>
    <lineage>
        <taxon>Eukaryota</taxon>
        <taxon>Fungi</taxon>
        <taxon>Dikarya</taxon>
        <taxon>Ascomycota</taxon>
        <taxon>Pezizomycotina</taxon>
        <taxon>Dothideomycetes</taxon>
        <taxon>Pleosporomycetidae</taxon>
        <taxon>Pleosporales</taxon>
        <taxon>Massarineae</taxon>
        <taxon>Didymosphaeriaceae</taxon>
        <taxon>Paraphaeosphaeria</taxon>
    </lineage>
</organism>
<evidence type="ECO:0008006" key="5">
    <source>
        <dbReference type="Google" id="ProtNLM"/>
    </source>
</evidence>
<protein>
    <recommendedName>
        <fullName evidence="5">Mid2 domain-containing protein</fullName>
    </recommendedName>
</protein>
<dbReference type="RefSeq" id="XP_018037037.1">
    <property type="nucleotide sequence ID" value="XM_018186886.1"/>
</dbReference>
<accession>A0A177CI61</accession>
<proteinExistence type="predicted"/>
<feature type="compositionally biased region" description="Low complexity" evidence="1">
    <location>
        <begin position="58"/>
        <end position="74"/>
    </location>
</feature>
<evidence type="ECO:0000313" key="3">
    <source>
        <dbReference type="EMBL" id="OAG06672.1"/>
    </source>
</evidence>
<feature type="compositionally biased region" description="Pro residues" evidence="1">
    <location>
        <begin position="8"/>
        <end position="17"/>
    </location>
</feature>